<dbReference type="SMART" id="SM00033">
    <property type="entry name" value="CH"/>
    <property type="match status" value="4"/>
</dbReference>
<evidence type="ECO:0008006" key="10">
    <source>
        <dbReference type="Google" id="ProtNLM"/>
    </source>
</evidence>
<dbReference type="GO" id="GO:0051015">
    <property type="term" value="F:actin filament binding"/>
    <property type="evidence" value="ECO:0007669"/>
    <property type="project" value="InterPro"/>
</dbReference>
<feature type="region of interest" description="Disordered" evidence="5">
    <location>
        <begin position="87"/>
        <end position="170"/>
    </location>
</feature>
<evidence type="ECO:0000256" key="1">
    <source>
        <dbReference type="ARBA" id="ARBA00022723"/>
    </source>
</evidence>
<dbReference type="PROSITE" id="PS00019">
    <property type="entry name" value="ACTININ_1"/>
    <property type="match status" value="1"/>
</dbReference>
<keyword evidence="3" id="KW-0106">Calcium</keyword>
<evidence type="ECO:0000313" key="9">
    <source>
        <dbReference type="Proteomes" id="UP001515480"/>
    </source>
</evidence>
<keyword evidence="2" id="KW-0677">Repeat</keyword>
<keyword evidence="1" id="KW-0479">Metal-binding</keyword>
<dbReference type="InterPro" id="IPR011992">
    <property type="entry name" value="EF-hand-dom_pair"/>
</dbReference>
<evidence type="ECO:0000256" key="2">
    <source>
        <dbReference type="ARBA" id="ARBA00022737"/>
    </source>
</evidence>
<dbReference type="InterPro" id="IPR036872">
    <property type="entry name" value="CH_dom_sf"/>
</dbReference>
<dbReference type="CDD" id="cd21220">
    <property type="entry name" value="CH_PLS_FIM_rpt4"/>
    <property type="match status" value="1"/>
</dbReference>
<dbReference type="GO" id="GO:0005509">
    <property type="term" value="F:calcium ion binding"/>
    <property type="evidence" value="ECO:0007669"/>
    <property type="project" value="InterPro"/>
</dbReference>
<dbReference type="GO" id="GO:0005884">
    <property type="term" value="C:actin filament"/>
    <property type="evidence" value="ECO:0007669"/>
    <property type="project" value="TreeGrafter"/>
</dbReference>
<dbReference type="Gene3D" id="1.10.238.10">
    <property type="entry name" value="EF-hand"/>
    <property type="match status" value="1"/>
</dbReference>
<dbReference type="PROSITE" id="PS50222">
    <property type="entry name" value="EF_HAND_2"/>
    <property type="match status" value="2"/>
</dbReference>
<dbReference type="Pfam" id="PF00307">
    <property type="entry name" value="CH"/>
    <property type="match status" value="4"/>
</dbReference>
<dbReference type="GO" id="GO:0005737">
    <property type="term" value="C:cytoplasm"/>
    <property type="evidence" value="ECO:0007669"/>
    <property type="project" value="TreeGrafter"/>
</dbReference>
<dbReference type="InterPro" id="IPR001715">
    <property type="entry name" value="CH_dom"/>
</dbReference>
<dbReference type="GO" id="GO:0051639">
    <property type="term" value="P:actin filament network formation"/>
    <property type="evidence" value="ECO:0007669"/>
    <property type="project" value="TreeGrafter"/>
</dbReference>
<feature type="domain" description="Calponin-homology (CH)" evidence="6">
    <location>
        <begin position="557"/>
        <end position="663"/>
    </location>
</feature>
<feature type="compositionally biased region" description="Low complexity" evidence="5">
    <location>
        <begin position="126"/>
        <end position="153"/>
    </location>
</feature>
<dbReference type="AlphaFoldDB" id="A0AB34IXE3"/>
<dbReference type="PANTHER" id="PTHR19961:SF18">
    <property type="entry name" value="FI19014P1"/>
    <property type="match status" value="1"/>
</dbReference>
<dbReference type="SUPFAM" id="SSF47473">
    <property type="entry name" value="EF-hand"/>
    <property type="match status" value="1"/>
</dbReference>
<evidence type="ECO:0000259" key="7">
    <source>
        <dbReference type="PROSITE" id="PS50222"/>
    </source>
</evidence>
<keyword evidence="9" id="KW-1185">Reference proteome</keyword>
<feature type="domain" description="Calponin-homology (CH)" evidence="6">
    <location>
        <begin position="284"/>
        <end position="401"/>
    </location>
</feature>
<feature type="domain" description="EF-hand" evidence="7">
    <location>
        <begin position="219"/>
        <end position="254"/>
    </location>
</feature>
<dbReference type="PROSITE" id="PS50021">
    <property type="entry name" value="CH"/>
    <property type="match status" value="4"/>
</dbReference>
<organism evidence="8 9">
    <name type="scientific">Prymnesium parvum</name>
    <name type="common">Toxic golden alga</name>
    <dbReference type="NCBI Taxonomy" id="97485"/>
    <lineage>
        <taxon>Eukaryota</taxon>
        <taxon>Haptista</taxon>
        <taxon>Haptophyta</taxon>
        <taxon>Prymnesiophyceae</taxon>
        <taxon>Prymnesiales</taxon>
        <taxon>Prymnesiaceae</taxon>
        <taxon>Prymnesium</taxon>
    </lineage>
</organism>
<dbReference type="InterPro" id="IPR039959">
    <property type="entry name" value="Fimbrin/Plastin"/>
</dbReference>
<dbReference type="CDD" id="cd00051">
    <property type="entry name" value="EFh"/>
    <property type="match status" value="1"/>
</dbReference>
<feature type="domain" description="Calponin-homology (CH)" evidence="6">
    <location>
        <begin position="429"/>
        <end position="533"/>
    </location>
</feature>
<evidence type="ECO:0000256" key="4">
    <source>
        <dbReference type="ARBA" id="ARBA00023203"/>
    </source>
</evidence>
<reference evidence="8 9" key="1">
    <citation type="journal article" date="2024" name="Science">
        <title>Giant polyketide synthase enzymes in the biosynthesis of giant marine polyether toxins.</title>
        <authorList>
            <person name="Fallon T.R."/>
            <person name="Shende V.V."/>
            <person name="Wierzbicki I.H."/>
            <person name="Pendleton A.L."/>
            <person name="Watervoot N.F."/>
            <person name="Auber R.P."/>
            <person name="Gonzalez D.J."/>
            <person name="Wisecaver J.H."/>
            <person name="Moore B.S."/>
        </authorList>
    </citation>
    <scope>NUCLEOTIDE SEQUENCE [LARGE SCALE GENOMIC DNA]</scope>
    <source>
        <strain evidence="8 9">12B1</strain>
    </source>
</reference>
<dbReference type="PROSITE" id="PS00018">
    <property type="entry name" value="EF_HAND_1"/>
    <property type="match status" value="1"/>
</dbReference>
<evidence type="ECO:0000259" key="6">
    <source>
        <dbReference type="PROSITE" id="PS50021"/>
    </source>
</evidence>
<dbReference type="FunFam" id="1.10.418.10:FF:000010">
    <property type="entry name" value="Plastin-3 isoform 1"/>
    <property type="match status" value="1"/>
</dbReference>
<evidence type="ECO:0000256" key="3">
    <source>
        <dbReference type="ARBA" id="ARBA00022837"/>
    </source>
</evidence>
<dbReference type="GO" id="GO:0051017">
    <property type="term" value="P:actin filament bundle assembly"/>
    <property type="evidence" value="ECO:0007669"/>
    <property type="project" value="InterPro"/>
</dbReference>
<feature type="domain" description="Calponin-homology (CH)" evidence="6">
    <location>
        <begin position="681"/>
        <end position="789"/>
    </location>
</feature>
<dbReference type="FunFam" id="1.10.238.10:FF:000178">
    <property type="entry name" value="Calmodulin-2 A"/>
    <property type="match status" value="1"/>
</dbReference>
<dbReference type="InterPro" id="IPR018247">
    <property type="entry name" value="EF_Hand_1_Ca_BS"/>
</dbReference>
<dbReference type="Gene3D" id="1.10.418.10">
    <property type="entry name" value="Calponin-like domain"/>
    <property type="match status" value="4"/>
</dbReference>
<dbReference type="PANTHER" id="PTHR19961">
    <property type="entry name" value="FIMBRIN/PLASTIN"/>
    <property type="match status" value="1"/>
</dbReference>
<dbReference type="Proteomes" id="UP001515480">
    <property type="component" value="Unassembled WGS sequence"/>
</dbReference>
<keyword evidence="4" id="KW-0009">Actin-binding</keyword>
<gene>
    <name evidence="8" type="ORF">AB1Y20_004767</name>
</gene>
<evidence type="ECO:0000313" key="8">
    <source>
        <dbReference type="EMBL" id="KAL1508672.1"/>
    </source>
</evidence>
<sequence length="795" mass="87257">MSSHHPTLHFELFEYTSHHELCPNPSPSHRLMGDSDDEWETDPDFQNNLTDAQRRAFGNKETMDAYTKAHGGGDFGGAVERAALVKPKSTAQTIEERKAEEEAEEMRLGISSGAPGPTEFHMPKLPARAPTTPSAASAAPPSAAPATPSDAPPRGITRSNTAPRTGQRGSVFDAVAGRAVGEEELKELRKLFKSFDKNGSGGIDIDELQAAMAQLGISTEKEKLQAMISDADKDGDRTVNFDEFVAVVQRGKTGAAAAFTDVVNKQQAHLMQIKKDNMVHSFAQEECLAFVNHINHKLGGDADLAYLLPISTEDVTMLFPSVMDGVLLCKLINEAQPETIDERVINVAPSNTFHQTENLNLAINAAKGIGLTVVNIGAGDLMEGKPHLVLGLIWQMVKMSLLANINLKDNPNLIRLLKEGESLEALLRLPPEKLLMRWFNFHLERSGCSRRLGNWGRDLQDSELYAHLLQQIDPDKLANTRILSESDLTARAKYIVSQGTRMGAEFKPQPQDIVKGNEKLNLGFAAALFNACSGLDPPNEENLALLAEIPDDEGGDSREERAFRMWINSLGIEKYVNNLFDDVSDGMVILQTMDHVRPGVVDWAIVNINPTQIFKKIENLNYGVDLGKSPFKFSLVGVQGNDIVNGNKKLTLALIWQLMRYHLVSFLERLRKNTSLAGGAALTDSDIAVWANDTVRASGSKNTIRDFSDKSLSTGLFLIDLLAAVEPRCVDRGQVMPGATAKEQELNAKYAISSARKLGCSVFLLWEDIVEVRPKMVLSFIAAVMAFALEKGQRR</sequence>
<feature type="compositionally biased region" description="Polar residues" evidence="5">
    <location>
        <begin position="157"/>
        <end position="168"/>
    </location>
</feature>
<dbReference type="GO" id="GO:0032432">
    <property type="term" value="C:actin filament bundle"/>
    <property type="evidence" value="ECO:0007669"/>
    <property type="project" value="TreeGrafter"/>
</dbReference>
<dbReference type="CDD" id="cd21219">
    <property type="entry name" value="CH_PLS_FIM_rpt3"/>
    <property type="match status" value="1"/>
</dbReference>
<evidence type="ECO:0000256" key="5">
    <source>
        <dbReference type="SAM" id="MobiDB-lite"/>
    </source>
</evidence>
<dbReference type="SUPFAM" id="SSF47576">
    <property type="entry name" value="Calponin-homology domain, CH-domain"/>
    <property type="match status" value="1"/>
</dbReference>
<dbReference type="EMBL" id="JBGBPQ010000016">
    <property type="protein sequence ID" value="KAL1508672.1"/>
    <property type="molecule type" value="Genomic_DNA"/>
</dbReference>
<accession>A0AB34IXE3</accession>
<comment type="caution">
    <text evidence="8">The sequence shown here is derived from an EMBL/GenBank/DDBJ whole genome shotgun (WGS) entry which is preliminary data.</text>
</comment>
<dbReference type="SMART" id="SM00054">
    <property type="entry name" value="EFh"/>
    <property type="match status" value="2"/>
</dbReference>
<dbReference type="PROSITE" id="PS00020">
    <property type="entry name" value="ACTININ_2"/>
    <property type="match status" value="1"/>
</dbReference>
<protein>
    <recommendedName>
        <fullName evidence="10">Fimbrin</fullName>
    </recommendedName>
</protein>
<name>A0AB34IXE3_PRYPA</name>
<feature type="domain" description="EF-hand" evidence="7">
    <location>
        <begin position="183"/>
        <end position="218"/>
    </location>
</feature>
<dbReference type="Pfam" id="PF13499">
    <property type="entry name" value="EF-hand_7"/>
    <property type="match status" value="1"/>
</dbReference>
<dbReference type="InterPro" id="IPR001589">
    <property type="entry name" value="Actinin_actin-bd_CS"/>
</dbReference>
<proteinExistence type="predicted"/>
<dbReference type="InterPro" id="IPR002048">
    <property type="entry name" value="EF_hand_dom"/>
</dbReference>